<dbReference type="InterPro" id="IPR040466">
    <property type="entry name" value="NKAP"/>
</dbReference>
<dbReference type="AlphaFoldDB" id="A0A9J6BT72"/>
<dbReference type="EMBL" id="JADBJN010000003">
    <property type="protein sequence ID" value="KAG5672683.1"/>
    <property type="molecule type" value="Genomic_DNA"/>
</dbReference>
<protein>
    <recommendedName>
        <fullName evidence="3">NF-kappa-B-activating protein C-terminal domain-containing protein</fullName>
    </recommendedName>
</protein>
<feature type="compositionally biased region" description="Basic and acidic residues" evidence="2">
    <location>
        <begin position="223"/>
        <end position="239"/>
    </location>
</feature>
<dbReference type="InterPro" id="IPR009269">
    <property type="entry name" value="NKAP_C"/>
</dbReference>
<reference evidence="4" key="1">
    <citation type="submission" date="2021-03" db="EMBL/GenBank/DDBJ databases">
        <title>Chromosome level genome of the anhydrobiotic midge Polypedilum vanderplanki.</title>
        <authorList>
            <person name="Yoshida Y."/>
            <person name="Kikawada T."/>
            <person name="Gusev O."/>
        </authorList>
    </citation>
    <scope>NUCLEOTIDE SEQUENCE</scope>
    <source>
        <strain evidence="4">NIAS01</strain>
        <tissue evidence="4">Whole body or cell culture</tissue>
    </source>
</reference>
<dbReference type="GO" id="GO:0010468">
    <property type="term" value="P:regulation of gene expression"/>
    <property type="evidence" value="ECO:0007669"/>
    <property type="project" value="TreeGrafter"/>
</dbReference>
<dbReference type="PANTHER" id="PTHR13087:SF0">
    <property type="entry name" value="NFKB ACTIVATING PROTEIN LIKE"/>
    <property type="match status" value="1"/>
</dbReference>
<dbReference type="Pfam" id="PF06047">
    <property type="entry name" value="Nkap_C"/>
    <property type="match status" value="1"/>
</dbReference>
<feature type="compositionally biased region" description="Basic and acidic residues" evidence="2">
    <location>
        <begin position="115"/>
        <end position="144"/>
    </location>
</feature>
<organism evidence="4 5">
    <name type="scientific">Polypedilum vanderplanki</name>
    <name type="common">Sleeping chironomid midge</name>
    <dbReference type="NCBI Taxonomy" id="319348"/>
    <lineage>
        <taxon>Eukaryota</taxon>
        <taxon>Metazoa</taxon>
        <taxon>Ecdysozoa</taxon>
        <taxon>Arthropoda</taxon>
        <taxon>Hexapoda</taxon>
        <taxon>Insecta</taxon>
        <taxon>Pterygota</taxon>
        <taxon>Neoptera</taxon>
        <taxon>Endopterygota</taxon>
        <taxon>Diptera</taxon>
        <taxon>Nematocera</taxon>
        <taxon>Chironomoidea</taxon>
        <taxon>Chironomidae</taxon>
        <taxon>Chironominae</taxon>
        <taxon>Polypedilum</taxon>
        <taxon>Polypedilum</taxon>
    </lineage>
</organism>
<dbReference type="OrthoDB" id="273141at2759"/>
<gene>
    <name evidence="4" type="ORF">PVAND_002793</name>
</gene>
<feature type="domain" description="NF-kappa-B-activating protein C-terminal" evidence="3">
    <location>
        <begin position="271"/>
        <end position="370"/>
    </location>
</feature>
<feature type="compositionally biased region" description="Basic residues" evidence="2">
    <location>
        <begin position="14"/>
        <end position="33"/>
    </location>
</feature>
<feature type="region of interest" description="Disordered" evidence="2">
    <location>
        <begin position="1"/>
        <end position="273"/>
    </location>
</feature>
<dbReference type="PANTHER" id="PTHR13087">
    <property type="entry name" value="NF-KAPPA B ACTIVATING PROTEIN"/>
    <property type="match status" value="1"/>
</dbReference>
<name>A0A9J6BT72_POLVA</name>
<keyword evidence="5" id="KW-1185">Reference proteome</keyword>
<feature type="compositionally biased region" description="Low complexity" evidence="2">
    <location>
        <begin position="209"/>
        <end position="219"/>
    </location>
</feature>
<evidence type="ECO:0000313" key="4">
    <source>
        <dbReference type="EMBL" id="KAG5672683.1"/>
    </source>
</evidence>
<sequence length="380" mass="44069">MTSSRSMSLEKQDRRRKRSRSSSRSRQKNRKRSDSRSVSVSPKRNHDRHHGDKSYSRSPKKKERKRRDRSRSDDRHRKVRRRSSSSEENDRKNVKKWKHDMYIDNPAPRSRPHFKLNDRHENYQNQKREDFLQGRRLEREKIGEEGISTVWGKSPQKDEDDESSSNESERESKKHKKNSKKSKKSSKKSKKSKKKKSKKKSSKKRRKSSSSSSSSSSSEGESDNAKWIEKNRETSKNKDTASSTKISHKDEDEDGEIVGPSNKNTGSLNQKDFGKALLPGEGAAMASYVLEGKRIPRRGEIGLTSEEISTFESVGYVMSGSRHRRMEAVRIRKENQIYSADEKRALAMFSREERQKRENKILSQFKEMVSAKTSAAANKK</sequence>
<feature type="compositionally biased region" description="Basic residues" evidence="2">
    <location>
        <begin position="173"/>
        <end position="208"/>
    </location>
</feature>
<feature type="compositionally biased region" description="Polar residues" evidence="2">
    <location>
        <begin position="261"/>
        <end position="270"/>
    </location>
</feature>
<feature type="compositionally biased region" description="Basic residues" evidence="2">
    <location>
        <begin position="58"/>
        <end position="69"/>
    </location>
</feature>
<evidence type="ECO:0000313" key="5">
    <source>
        <dbReference type="Proteomes" id="UP001107558"/>
    </source>
</evidence>
<dbReference type="GO" id="GO:0003682">
    <property type="term" value="F:chromatin binding"/>
    <property type="evidence" value="ECO:0007669"/>
    <property type="project" value="InterPro"/>
</dbReference>
<comment type="similarity">
    <text evidence="1">Belongs to the NKAP family.</text>
</comment>
<proteinExistence type="inferred from homology"/>
<evidence type="ECO:0000259" key="3">
    <source>
        <dbReference type="Pfam" id="PF06047"/>
    </source>
</evidence>
<evidence type="ECO:0000256" key="1">
    <source>
        <dbReference type="ARBA" id="ARBA00009313"/>
    </source>
</evidence>
<dbReference type="Proteomes" id="UP001107558">
    <property type="component" value="Chromosome 3"/>
</dbReference>
<accession>A0A9J6BT72</accession>
<comment type="caution">
    <text evidence="4">The sequence shown here is derived from an EMBL/GenBank/DDBJ whole genome shotgun (WGS) entry which is preliminary data.</text>
</comment>
<dbReference type="GO" id="GO:0005634">
    <property type="term" value="C:nucleus"/>
    <property type="evidence" value="ECO:0007669"/>
    <property type="project" value="TreeGrafter"/>
</dbReference>
<evidence type="ECO:0000256" key="2">
    <source>
        <dbReference type="SAM" id="MobiDB-lite"/>
    </source>
</evidence>